<dbReference type="Proteomes" id="UP000192342">
    <property type="component" value="Unassembled WGS sequence"/>
</dbReference>
<proteinExistence type="predicted"/>
<sequence>MRLMFSRAITARPALRGHCKDHPMKIQLILPLAALGIALSACDDSSSNNREAVSIQFDAKLAGQALTCNGLYPSSVGQPASDYKLVEYRWYASDFHMRDASDNQYALELDDRGDGLQYDSGEHNVALLGLVSGCDTGAETPPSNFTVDAQVAPGDYTQLCFTLGVPFALNHSDVTASDTPSPLNLPAMNWNWRGGRKFMRFDGFGDPNGVNQAFNLHLGSTGCDSASMTEAPSQACSAPNTPTYCLNLTPSNRYNPTVSVDPARLMSATDITSNTEGTAAGCMSFIDDPECADIMPKLGLAYRLNGQTVPPQDGMLFQ</sequence>
<dbReference type="AlphaFoldDB" id="A0A1Y1SB82"/>
<comment type="caution">
    <text evidence="2">The sequence shown here is derived from an EMBL/GenBank/DDBJ whole genome shotgun (WGS) entry which is preliminary data.</text>
</comment>
<keyword evidence="3" id="KW-1185">Reference proteome</keyword>
<evidence type="ECO:0000259" key="1">
    <source>
        <dbReference type="Pfam" id="PF20243"/>
    </source>
</evidence>
<reference evidence="2 3" key="1">
    <citation type="submission" date="2013-04" db="EMBL/GenBank/DDBJ databases">
        <title>Oceanococcus atlanticus 22II-S10r2 Genome Sequencing.</title>
        <authorList>
            <person name="Lai Q."/>
            <person name="Li G."/>
            <person name="Shao Z."/>
        </authorList>
    </citation>
    <scope>NUCLEOTIDE SEQUENCE [LARGE SCALE GENOMIC DNA]</scope>
    <source>
        <strain evidence="2 3">22II-S10r2</strain>
    </source>
</reference>
<dbReference type="InterPro" id="IPR046863">
    <property type="entry name" value="MbnP-like_dom"/>
</dbReference>
<protein>
    <recommendedName>
        <fullName evidence="1">Copper-binding protein MbnP-like domain-containing protein</fullName>
    </recommendedName>
</protein>
<name>A0A1Y1SB82_9GAMM</name>
<gene>
    <name evidence="2" type="ORF">ATO7_11423</name>
</gene>
<feature type="domain" description="Copper-binding protein MbnP-like" evidence="1">
    <location>
        <begin position="51"/>
        <end position="283"/>
    </location>
</feature>
<dbReference type="EMBL" id="AQQV01000003">
    <property type="protein sequence ID" value="ORE85900.1"/>
    <property type="molecule type" value="Genomic_DNA"/>
</dbReference>
<organism evidence="2 3">
    <name type="scientific">Oceanococcus atlanticus</name>
    <dbReference type="NCBI Taxonomy" id="1317117"/>
    <lineage>
        <taxon>Bacteria</taxon>
        <taxon>Pseudomonadati</taxon>
        <taxon>Pseudomonadota</taxon>
        <taxon>Gammaproteobacteria</taxon>
        <taxon>Chromatiales</taxon>
        <taxon>Oceanococcaceae</taxon>
        <taxon>Oceanococcus</taxon>
    </lineage>
</organism>
<dbReference type="STRING" id="1317117.ATO7_11423"/>
<dbReference type="NCBIfam" id="TIGR04052">
    <property type="entry name" value="MbnP_like_WxW"/>
    <property type="match status" value="1"/>
</dbReference>
<evidence type="ECO:0000313" key="2">
    <source>
        <dbReference type="EMBL" id="ORE85900.1"/>
    </source>
</evidence>
<dbReference type="InterPro" id="IPR023977">
    <property type="entry name" value="MbnP-like"/>
</dbReference>
<dbReference type="Pfam" id="PF20243">
    <property type="entry name" value="MbnP"/>
    <property type="match status" value="1"/>
</dbReference>
<evidence type="ECO:0000313" key="3">
    <source>
        <dbReference type="Proteomes" id="UP000192342"/>
    </source>
</evidence>
<accession>A0A1Y1SB82</accession>